<dbReference type="Proteomes" id="UP000663879">
    <property type="component" value="Unassembled WGS sequence"/>
</dbReference>
<dbReference type="GO" id="GO:0006627">
    <property type="term" value="P:protein processing involved in protein targeting to mitochondrion"/>
    <property type="evidence" value="ECO:0007669"/>
    <property type="project" value="InterPro"/>
</dbReference>
<comment type="similarity">
    <text evidence="2">Belongs to the peptidase S26 family. IMP2 subfamily.</text>
</comment>
<keyword evidence="5" id="KW-0645">Protease</keyword>
<dbReference type="InterPro" id="IPR019533">
    <property type="entry name" value="Peptidase_S26"/>
</dbReference>
<evidence type="ECO:0000256" key="7">
    <source>
        <dbReference type="ARBA" id="ARBA00022792"/>
    </source>
</evidence>
<evidence type="ECO:0000256" key="5">
    <source>
        <dbReference type="ARBA" id="ARBA00022670"/>
    </source>
</evidence>
<comment type="subunit">
    <text evidence="3">Heterodimer of 2 subunits, IMMPL1 and IMMPL2.</text>
</comment>
<keyword evidence="7" id="KW-0999">Mitochondrion inner membrane</keyword>
<dbReference type="PANTHER" id="PTHR46041">
    <property type="entry name" value="MITOCHONDRIAL INNER MEMBRANE PROTEASE SUBUNIT 2"/>
    <property type="match status" value="1"/>
</dbReference>
<dbReference type="Pfam" id="PF10502">
    <property type="entry name" value="Peptidase_S26"/>
    <property type="match status" value="2"/>
</dbReference>
<evidence type="ECO:0000256" key="4">
    <source>
        <dbReference type="ARBA" id="ARBA00013650"/>
    </source>
</evidence>
<protein>
    <recommendedName>
        <fullName evidence="4">Mitochondrial inner membrane protease subunit 2</fullName>
    </recommendedName>
</protein>
<evidence type="ECO:0000256" key="2">
    <source>
        <dbReference type="ARBA" id="ARBA00007066"/>
    </source>
</evidence>
<feature type="active site" evidence="12">
    <location>
        <position position="89"/>
    </location>
</feature>
<evidence type="ECO:0000256" key="12">
    <source>
        <dbReference type="PIRSR" id="PIRSR600223-1"/>
    </source>
</evidence>
<dbReference type="EMBL" id="CAJNOC010003440">
    <property type="protein sequence ID" value="CAF0982669.1"/>
    <property type="molecule type" value="Genomic_DNA"/>
</dbReference>
<evidence type="ECO:0000256" key="8">
    <source>
        <dbReference type="ARBA" id="ARBA00022801"/>
    </source>
</evidence>
<dbReference type="CDD" id="cd06530">
    <property type="entry name" value="S26_SPase_I"/>
    <property type="match status" value="1"/>
</dbReference>
<evidence type="ECO:0000313" key="15">
    <source>
        <dbReference type="Proteomes" id="UP000663879"/>
    </source>
</evidence>
<dbReference type="InterPro" id="IPR000223">
    <property type="entry name" value="Pept_S26A_signal_pept_1"/>
</dbReference>
<evidence type="ECO:0000313" key="14">
    <source>
        <dbReference type="EMBL" id="CAF0982669.1"/>
    </source>
</evidence>
<evidence type="ECO:0000256" key="6">
    <source>
        <dbReference type="ARBA" id="ARBA00022692"/>
    </source>
</evidence>
<evidence type="ECO:0000256" key="10">
    <source>
        <dbReference type="ARBA" id="ARBA00023128"/>
    </source>
</evidence>
<dbReference type="InterPro" id="IPR036286">
    <property type="entry name" value="LexA/Signal_pep-like_sf"/>
</dbReference>
<dbReference type="PRINTS" id="PR00727">
    <property type="entry name" value="LEADERPTASE"/>
</dbReference>
<dbReference type="GO" id="GO:0006465">
    <property type="term" value="P:signal peptide processing"/>
    <property type="evidence" value="ECO:0007669"/>
    <property type="project" value="InterPro"/>
</dbReference>
<reference evidence="14" key="1">
    <citation type="submission" date="2021-02" db="EMBL/GenBank/DDBJ databases">
        <authorList>
            <person name="Nowell W R."/>
        </authorList>
    </citation>
    <scope>NUCLEOTIDE SEQUENCE</scope>
    <source>
        <strain evidence="14">Ploen Becks lab</strain>
    </source>
</reference>
<keyword evidence="11" id="KW-0472">Membrane</keyword>
<keyword evidence="8" id="KW-0378">Hydrolase</keyword>
<evidence type="ECO:0000256" key="3">
    <source>
        <dbReference type="ARBA" id="ARBA00011805"/>
    </source>
</evidence>
<name>A0A814FGU6_9BILA</name>
<dbReference type="OrthoDB" id="9996127at2759"/>
<gene>
    <name evidence="14" type="ORF">OXX778_LOCUS15504</name>
</gene>
<comment type="caution">
    <text evidence="14">The sequence shown here is derived from an EMBL/GenBank/DDBJ whole genome shotgun (WGS) entry which is preliminary data.</text>
</comment>
<keyword evidence="9" id="KW-1133">Transmembrane helix</keyword>
<feature type="domain" description="Peptidase S26" evidence="13">
    <location>
        <begin position="106"/>
        <end position="148"/>
    </location>
</feature>
<comment type="subcellular location">
    <subcellularLocation>
        <location evidence="1">Mitochondrion inner membrane</location>
        <topology evidence="1">Single-pass membrane protein</topology>
    </subcellularLocation>
</comment>
<dbReference type="GO" id="GO:0042720">
    <property type="term" value="C:mitochondrial inner membrane peptidase complex"/>
    <property type="evidence" value="ECO:0007669"/>
    <property type="project" value="InterPro"/>
</dbReference>
<accession>A0A814FGU6</accession>
<sequence>MLKLCLKYSLITSAVFITTWDKICYFSRVDGASMQPLINSNKNKKDFVFIIRPLSLSSLFGRPSMESILKRGDVVSLISPKNPKECFLKRVVGLPGDLVRTINYKKKYVVVPEGHCWLEGDNYPKSYDSNNFGCVPMALVIGQAKAIIFPRLTPIKSDLPNHRILKPIDNKNTQESSYLVDFKSKYDAGDFDVYEQEDEDDN</sequence>
<dbReference type="PANTHER" id="PTHR46041:SF2">
    <property type="entry name" value="MITOCHONDRIAL INNER MEMBRANE PROTEASE SUBUNIT 2"/>
    <property type="match status" value="1"/>
</dbReference>
<keyword evidence="15" id="KW-1185">Reference proteome</keyword>
<dbReference type="GO" id="GO:0004252">
    <property type="term" value="F:serine-type endopeptidase activity"/>
    <property type="evidence" value="ECO:0007669"/>
    <property type="project" value="InterPro"/>
</dbReference>
<dbReference type="AlphaFoldDB" id="A0A814FGU6"/>
<feature type="domain" description="Peptidase S26" evidence="13">
    <location>
        <begin position="9"/>
        <end position="101"/>
    </location>
</feature>
<feature type="active site" evidence="12">
    <location>
        <position position="33"/>
    </location>
</feature>
<evidence type="ECO:0000256" key="11">
    <source>
        <dbReference type="ARBA" id="ARBA00023136"/>
    </source>
</evidence>
<dbReference type="SUPFAM" id="SSF51306">
    <property type="entry name" value="LexA/Signal peptidase"/>
    <property type="match status" value="1"/>
</dbReference>
<organism evidence="14 15">
    <name type="scientific">Brachionus calyciflorus</name>
    <dbReference type="NCBI Taxonomy" id="104777"/>
    <lineage>
        <taxon>Eukaryota</taxon>
        <taxon>Metazoa</taxon>
        <taxon>Spiralia</taxon>
        <taxon>Gnathifera</taxon>
        <taxon>Rotifera</taxon>
        <taxon>Eurotatoria</taxon>
        <taxon>Monogononta</taxon>
        <taxon>Pseudotrocha</taxon>
        <taxon>Ploima</taxon>
        <taxon>Brachionidae</taxon>
        <taxon>Brachionus</taxon>
    </lineage>
</organism>
<dbReference type="InterPro" id="IPR037730">
    <property type="entry name" value="IMP2"/>
</dbReference>
<proteinExistence type="inferred from homology"/>
<dbReference type="Gene3D" id="2.10.109.10">
    <property type="entry name" value="Umud Fragment, subunit A"/>
    <property type="match status" value="1"/>
</dbReference>
<evidence type="ECO:0000259" key="13">
    <source>
        <dbReference type="Pfam" id="PF10502"/>
    </source>
</evidence>
<keyword evidence="6" id="KW-0812">Transmembrane</keyword>
<keyword evidence="10" id="KW-0496">Mitochondrion</keyword>
<evidence type="ECO:0000256" key="9">
    <source>
        <dbReference type="ARBA" id="ARBA00022989"/>
    </source>
</evidence>
<evidence type="ECO:0000256" key="1">
    <source>
        <dbReference type="ARBA" id="ARBA00004434"/>
    </source>
</evidence>